<comment type="caution">
    <text evidence="9">The sequence shown here is derived from an EMBL/GenBank/DDBJ whole genome shotgun (WGS) entry which is preliminary data.</text>
</comment>
<sequence length="165" mass="18714">MDNLKKAGKAVVDFMGIVVPSISFIMIFITFMISICSRYFFRSAVTWSYEVSVLGYMWTMFFGVGKAIEADEHVVFGLVYDTLKPFGQFMCKMVYNIFLLALLLFCFVPCVQALLGRQMVTGVLKLPYTVVFAPFVYMLAEVIVRTVINIVKTVKDYKQIKEGAA</sequence>
<organism evidence="9 10">
    <name type="scientific">[Clostridium] citroniae WAL-19142</name>
    <dbReference type="NCBI Taxonomy" id="742734"/>
    <lineage>
        <taxon>Bacteria</taxon>
        <taxon>Bacillati</taxon>
        <taxon>Bacillota</taxon>
        <taxon>Clostridia</taxon>
        <taxon>Lachnospirales</taxon>
        <taxon>Lachnospiraceae</taxon>
        <taxon>Enterocloster</taxon>
    </lineage>
</organism>
<dbReference type="EMBL" id="ADLK01000056">
    <property type="protein sequence ID" value="KMW11047.1"/>
    <property type="molecule type" value="Genomic_DNA"/>
</dbReference>
<dbReference type="GO" id="GO:0005886">
    <property type="term" value="C:plasma membrane"/>
    <property type="evidence" value="ECO:0007669"/>
    <property type="project" value="UniProtKB-SubCell"/>
</dbReference>
<evidence type="ECO:0000256" key="2">
    <source>
        <dbReference type="ARBA" id="ARBA00022448"/>
    </source>
</evidence>
<evidence type="ECO:0000313" key="9">
    <source>
        <dbReference type="EMBL" id="KMW11047.1"/>
    </source>
</evidence>
<feature type="domain" description="Tripartite ATP-independent periplasmic transporters DctQ component" evidence="8">
    <location>
        <begin position="28"/>
        <end position="155"/>
    </location>
</feature>
<keyword evidence="3" id="KW-1003">Cell membrane</keyword>
<keyword evidence="2" id="KW-0813">Transport</keyword>
<evidence type="ECO:0000256" key="5">
    <source>
        <dbReference type="ARBA" id="ARBA00022989"/>
    </source>
</evidence>
<dbReference type="OrthoDB" id="2053540at2"/>
<evidence type="ECO:0000256" key="6">
    <source>
        <dbReference type="ARBA" id="ARBA00023136"/>
    </source>
</evidence>
<feature type="transmembrane region" description="Helical" evidence="7">
    <location>
        <begin position="93"/>
        <end position="115"/>
    </location>
</feature>
<feature type="transmembrane region" description="Helical" evidence="7">
    <location>
        <begin position="127"/>
        <end position="148"/>
    </location>
</feature>
<gene>
    <name evidence="9" type="ORF">HMPREF9470_00334</name>
</gene>
<accession>A0A0J9BEM5</accession>
<dbReference type="InterPro" id="IPR055348">
    <property type="entry name" value="DctQ"/>
</dbReference>
<comment type="subcellular location">
    <subcellularLocation>
        <location evidence="1">Cell membrane</location>
        <topology evidence="1">Multi-pass membrane protein</topology>
    </subcellularLocation>
</comment>
<dbReference type="AlphaFoldDB" id="A0A0J9BEM5"/>
<evidence type="ECO:0000256" key="7">
    <source>
        <dbReference type="SAM" id="Phobius"/>
    </source>
</evidence>
<dbReference type="PATRIC" id="fig|742734.4.peg.357"/>
<keyword evidence="5 7" id="KW-1133">Transmembrane helix</keyword>
<proteinExistence type="predicted"/>
<dbReference type="GeneID" id="93162887"/>
<evidence type="ECO:0000256" key="1">
    <source>
        <dbReference type="ARBA" id="ARBA00004651"/>
    </source>
</evidence>
<dbReference type="RefSeq" id="WP_007861784.1">
    <property type="nucleotide sequence ID" value="NZ_KQ235875.1"/>
</dbReference>
<keyword evidence="6 7" id="KW-0472">Membrane</keyword>
<feature type="transmembrane region" description="Helical" evidence="7">
    <location>
        <begin position="12"/>
        <end position="41"/>
    </location>
</feature>
<dbReference type="Proteomes" id="UP000037392">
    <property type="component" value="Unassembled WGS sequence"/>
</dbReference>
<keyword evidence="4 7" id="KW-0812">Transmembrane</keyword>
<evidence type="ECO:0000313" key="10">
    <source>
        <dbReference type="Proteomes" id="UP000037392"/>
    </source>
</evidence>
<evidence type="ECO:0000259" key="8">
    <source>
        <dbReference type="Pfam" id="PF04290"/>
    </source>
</evidence>
<evidence type="ECO:0000256" key="3">
    <source>
        <dbReference type="ARBA" id="ARBA00022475"/>
    </source>
</evidence>
<reference evidence="9 10" key="1">
    <citation type="submission" date="2011-04" db="EMBL/GenBank/DDBJ databases">
        <title>The Genome Sequence of Clostridium citroniae WAL-19142.</title>
        <authorList>
            <consortium name="The Broad Institute Genome Sequencing Platform"/>
            <person name="Earl A."/>
            <person name="Ward D."/>
            <person name="Feldgarden M."/>
            <person name="Gevers D."/>
            <person name="Warren Y.A."/>
            <person name="Tyrrell K.L."/>
            <person name="Citron D.M."/>
            <person name="Goldstein E.J."/>
            <person name="Daigneault M."/>
            <person name="Allen-Vercoe E."/>
            <person name="Young S.K."/>
            <person name="Zeng Q."/>
            <person name="Gargeya S."/>
            <person name="Fitzgerald M."/>
            <person name="Haas B."/>
            <person name="Abouelleil A."/>
            <person name="Alvarado L."/>
            <person name="Arachchi H.M."/>
            <person name="Berlin A."/>
            <person name="Brown A."/>
            <person name="Chapman S.B."/>
            <person name="Chen Z."/>
            <person name="Dunbar C."/>
            <person name="Freedman E."/>
            <person name="Gearin G."/>
            <person name="Gellesch M."/>
            <person name="Goldberg J."/>
            <person name="Griggs A."/>
            <person name="Gujja S."/>
            <person name="Heilman E.R."/>
            <person name="Heiman D."/>
            <person name="Howarth C."/>
            <person name="Larson L."/>
            <person name="Lui A."/>
            <person name="MacDonald P.J."/>
            <person name="Mehta T."/>
            <person name="Montmayeur A."/>
            <person name="Murphy C."/>
            <person name="Neiman D."/>
            <person name="Pearson M."/>
            <person name="Priest M."/>
            <person name="Roberts A."/>
            <person name="Saif S."/>
            <person name="Shea T."/>
            <person name="Shenoy N."/>
            <person name="Sisk P."/>
            <person name="Stolte C."/>
            <person name="Sykes S."/>
            <person name="White J."/>
            <person name="Yandava C."/>
            <person name="Wortman J."/>
            <person name="Nusbaum C."/>
            <person name="Birren B."/>
        </authorList>
    </citation>
    <scope>NUCLEOTIDE SEQUENCE [LARGE SCALE GENOMIC DNA]</scope>
    <source>
        <strain evidence="9 10">WAL-19142</strain>
    </source>
</reference>
<name>A0A0J9BEM5_9FIRM</name>
<evidence type="ECO:0000256" key="4">
    <source>
        <dbReference type="ARBA" id="ARBA00022692"/>
    </source>
</evidence>
<dbReference type="Pfam" id="PF04290">
    <property type="entry name" value="DctQ"/>
    <property type="match status" value="1"/>
</dbReference>
<protein>
    <recommendedName>
        <fullName evidence="8">Tripartite ATP-independent periplasmic transporters DctQ component domain-containing protein</fullName>
    </recommendedName>
</protein>